<feature type="compositionally biased region" description="Pro residues" evidence="19">
    <location>
        <begin position="18"/>
        <end position="28"/>
    </location>
</feature>
<keyword evidence="11 18" id="KW-0812">Transmembrane</keyword>
<gene>
    <name evidence="21" type="ORF">AB0K36_23415</name>
</gene>
<comment type="caution">
    <text evidence="21">The sequence shown here is derived from an EMBL/GenBank/DDBJ whole genome shotgun (WGS) entry which is preliminary data.</text>
</comment>
<evidence type="ECO:0000313" key="22">
    <source>
        <dbReference type="Proteomes" id="UP001552521"/>
    </source>
</evidence>
<evidence type="ECO:0000256" key="18">
    <source>
        <dbReference type="RuleBase" id="RU003938"/>
    </source>
</evidence>
<feature type="transmembrane region" description="Helical" evidence="20">
    <location>
        <begin position="170"/>
        <end position="188"/>
    </location>
</feature>
<comment type="subcellular location">
    <subcellularLocation>
        <location evidence="2">Cell membrane</location>
        <topology evidence="2">Multi-pass membrane protein</topology>
    </subcellularLocation>
</comment>
<dbReference type="PROSITE" id="PS01315">
    <property type="entry name" value="CDS"/>
    <property type="match status" value="1"/>
</dbReference>
<dbReference type="Pfam" id="PF01148">
    <property type="entry name" value="CTP_transf_1"/>
    <property type="match status" value="1"/>
</dbReference>
<evidence type="ECO:0000256" key="13">
    <source>
        <dbReference type="ARBA" id="ARBA00022989"/>
    </source>
</evidence>
<dbReference type="InterPro" id="IPR000374">
    <property type="entry name" value="PC_trans"/>
</dbReference>
<evidence type="ECO:0000256" key="16">
    <source>
        <dbReference type="ARBA" id="ARBA00023209"/>
    </source>
</evidence>
<keyword evidence="12 18" id="KW-0548">Nucleotidyltransferase</keyword>
<evidence type="ECO:0000256" key="9">
    <source>
        <dbReference type="ARBA" id="ARBA00022516"/>
    </source>
</evidence>
<evidence type="ECO:0000256" key="1">
    <source>
        <dbReference type="ARBA" id="ARBA00001698"/>
    </source>
</evidence>
<keyword evidence="8" id="KW-1003">Cell membrane</keyword>
<keyword evidence="13 20" id="KW-1133">Transmembrane helix</keyword>
<keyword evidence="9" id="KW-0444">Lipid biosynthesis</keyword>
<evidence type="ECO:0000256" key="19">
    <source>
        <dbReference type="SAM" id="MobiDB-lite"/>
    </source>
</evidence>
<evidence type="ECO:0000256" key="17">
    <source>
        <dbReference type="ARBA" id="ARBA00023264"/>
    </source>
</evidence>
<comment type="catalytic activity">
    <reaction evidence="1 18">
        <text>a 1,2-diacyl-sn-glycero-3-phosphate + CTP + H(+) = a CDP-1,2-diacyl-sn-glycerol + diphosphate</text>
        <dbReference type="Rhea" id="RHEA:16229"/>
        <dbReference type="ChEBI" id="CHEBI:15378"/>
        <dbReference type="ChEBI" id="CHEBI:33019"/>
        <dbReference type="ChEBI" id="CHEBI:37563"/>
        <dbReference type="ChEBI" id="CHEBI:58332"/>
        <dbReference type="ChEBI" id="CHEBI:58608"/>
        <dbReference type="EC" id="2.7.7.41"/>
    </reaction>
</comment>
<keyword evidence="15 20" id="KW-0472">Membrane</keyword>
<dbReference type="PANTHER" id="PTHR46382">
    <property type="entry name" value="PHOSPHATIDATE CYTIDYLYLTRANSFERASE"/>
    <property type="match status" value="1"/>
</dbReference>
<keyword evidence="22" id="KW-1185">Reference proteome</keyword>
<accession>A0ABV3HZC0</accession>
<feature type="transmembrane region" description="Helical" evidence="20">
    <location>
        <begin position="290"/>
        <end position="309"/>
    </location>
</feature>
<dbReference type="EC" id="2.7.7.41" evidence="6 18"/>
<sequence>MNDSSWGAPHGAGYAGAWPPPDQGPLPAGPAYDGRDAQQTRPMPIVPDLPDAGRDAEDHSGGEHREDREQGAARPGGPLFRDEMPQEPMPTPPPSGDPTPQPSARPGPPQKKRAGRDLRAAIGVGVGLGAVIVVSLFLVKAVFVGVIAVAVVVGLWELTSRLEERKQIKAPLVPLAVGGAAMVVAGYVRGAEGAWVAMALTALAVLVWRMTERPEGYLKDVTAGVFAAFYVPFLATFVALMLTADDGPERVLTFLLLTVVSDTGAYAVGWRFGKHKLAPRISPGKTREGLLGAVSFAMAAGALCMQFLIDDGTWWQGLLLGLAVAVSATLGDLGESMIKRDLGIKDMGTLLPGHGGIMDRLDSLLPTAPVVWLLLVVFVGSG</sequence>
<dbReference type="EMBL" id="JBFAQK010000037">
    <property type="protein sequence ID" value="MEV4683726.1"/>
    <property type="molecule type" value="Genomic_DNA"/>
</dbReference>
<evidence type="ECO:0000256" key="8">
    <source>
        <dbReference type="ARBA" id="ARBA00022475"/>
    </source>
</evidence>
<feature type="transmembrane region" description="Helical" evidence="20">
    <location>
        <begin position="194"/>
        <end position="211"/>
    </location>
</feature>
<dbReference type="PANTHER" id="PTHR46382:SF1">
    <property type="entry name" value="PHOSPHATIDATE CYTIDYLYLTRANSFERASE"/>
    <property type="match status" value="1"/>
</dbReference>
<feature type="compositionally biased region" description="Pro residues" evidence="19">
    <location>
        <begin position="87"/>
        <end position="109"/>
    </location>
</feature>
<feature type="transmembrane region" description="Helical" evidence="20">
    <location>
        <begin position="118"/>
        <end position="136"/>
    </location>
</feature>
<keyword evidence="16" id="KW-0594">Phospholipid biosynthesis</keyword>
<evidence type="ECO:0000256" key="20">
    <source>
        <dbReference type="SAM" id="Phobius"/>
    </source>
</evidence>
<evidence type="ECO:0000256" key="2">
    <source>
        <dbReference type="ARBA" id="ARBA00004651"/>
    </source>
</evidence>
<name>A0ABV3HZC0_9ACTN</name>
<evidence type="ECO:0000256" key="3">
    <source>
        <dbReference type="ARBA" id="ARBA00005119"/>
    </source>
</evidence>
<evidence type="ECO:0000256" key="10">
    <source>
        <dbReference type="ARBA" id="ARBA00022679"/>
    </source>
</evidence>
<protein>
    <recommendedName>
        <fullName evidence="7 18">Phosphatidate cytidylyltransferase</fullName>
        <ecNumber evidence="6 18">2.7.7.41</ecNumber>
    </recommendedName>
</protein>
<comment type="pathway">
    <text evidence="3 18">Phospholipid metabolism; CDP-diacylglycerol biosynthesis; CDP-diacylglycerol from sn-glycerol 3-phosphate: step 3/3.</text>
</comment>
<evidence type="ECO:0000256" key="12">
    <source>
        <dbReference type="ARBA" id="ARBA00022695"/>
    </source>
</evidence>
<organism evidence="21 22">
    <name type="scientific">Streptomyces kurssanovii</name>
    <dbReference type="NCBI Taxonomy" id="67312"/>
    <lineage>
        <taxon>Bacteria</taxon>
        <taxon>Bacillati</taxon>
        <taxon>Actinomycetota</taxon>
        <taxon>Actinomycetes</taxon>
        <taxon>Kitasatosporales</taxon>
        <taxon>Streptomycetaceae</taxon>
        <taxon>Streptomyces</taxon>
    </lineage>
</organism>
<evidence type="ECO:0000256" key="7">
    <source>
        <dbReference type="ARBA" id="ARBA00019373"/>
    </source>
</evidence>
<evidence type="ECO:0000256" key="5">
    <source>
        <dbReference type="ARBA" id="ARBA00010185"/>
    </source>
</evidence>
<keyword evidence="14" id="KW-0443">Lipid metabolism</keyword>
<comment type="similarity">
    <text evidence="5 18">Belongs to the CDS family.</text>
</comment>
<feature type="transmembrane region" description="Helical" evidence="20">
    <location>
        <begin position="250"/>
        <end position="269"/>
    </location>
</feature>
<feature type="transmembrane region" description="Helical" evidence="20">
    <location>
        <begin position="142"/>
        <end position="158"/>
    </location>
</feature>
<reference evidence="21 22" key="1">
    <citation type="submission" date="2024-06" db="EMBL/GenBank/DDBJ databases">
        <title>The Natural Products Discovery Center: Release of the First 8490 Sequenced Strains for Exploring Actinobacteria Biosynthetic Diversity.</title>
        <authorList>
            <person name="Kalkreuter E."/>
            <person name="Kautsar S.A."/>
            <person name="Yang D."/>
            <person name="Bader C.D."/>
            <person name="Teijaro C.N."/>
            <person name="Fluegel L."/>
            <person name="Davis C.M."/>
            <person name="Simpson J.R."/>
            <person name="Lauterbach L."/>
            <person name="Steele A.D."/>
            <person name="Gui C."/>
            <person name="Meng S."/>
            <person name="Li G."/>
            <person name="Viehrig K."/>
            <person name="Ye F."/>
            <person name="Su P."/>
            <person name="Kiefer A.F."/>
            <person name="Nichols A."/>
            <person name="Cepeda A.J."/>
            <person name="Yan W."/>
            <person name="Fan B."/>
            <person name="Jiang Y."/>
            <person name="Adhikari A."/>
            <person name="Zheng C.-J."/>
            <person name="Schuster L."/>
            <person name="Cowan T.M."/>
            <person name="Smanski M.J."/>
            <person name="Chevrette M.G."/>
            <person name="De Carvalho L.P.S."/>
            <person name="Shen B."/>
        </authorList>
    </citation>
    <scope>NUCLEOTIDE SEQUENCE [LARGE SCALE GENOMIC DNA]</scope>
    <source>
        <strain evidence="21 22">NPDC049344</strain>
    </source>
</reference>
<dbReference type="Proteomes" id="UP001552521">
    <property type="component" value="Unassembled WGS sequence"/>
</dbReference>
<keyword evidence="10 18" id="KW-0808">Transferase</keyword>
<evidence type="ECO:0000256" key="6">
    <source>
        <dbReference type="ARBA" id="ARBA00012487"/>
    </source>
</evidence>
<proteinExistence type="inferred from homology"/>
<dbReference type="GO" id="GO:0004605">
    <property type="term" value="F:phosphatidate cytidylyltransferase activity"/>
    <property type="evidence" value="ECO:0007669"/>
    <property type="project" value="UniProtKB-EC"/>
</dbReference>
<evidence type="ECO:0000256" key="11">
    <source>
        <dbReference type="ARBA" id="ARBA00022692"/>
    </source>
</evidence>
<evidence type="ECO:0000313" key="21">
    <source>
        <dbReference type="EMBL" id="MEV4683726.1"/>
    </source>
</evidence>
<comment type="pathway">
    <text evidence="4">Lipid metabolism.</text>
</comment>
<feature type="region of interest" description="Disordered" evidence="19">
    <location>
        <begin position="1"/>
        <end position="115"/>
    </location>
</feature>
<feature type="transmembrane region" description="Helical" evidence="20">
    <location>
        <begin position="315"/>
        <end position="333"/>
    </location>
</feature>
<dbReference type="RefSeq" id="WP_189473357.1">
    <property type="nucleotide sequence ID" value="NZ_JBFAQK010000037.1"/>
</dbReference>
<keyword evidence="17" id="KW-1208">Phospholipid metabolism</keyword>
<feature type="compositionally biased region" description="Basic and acidic residues" evidence="19">
    <location>
        <begin position="51"/>
        <end position="71"/>
    </location>
</feature>
<evidence type="ECO:0000256" key="15">
    <source>
        <dbReference type="ARBA" id="ARBA00023136"/>
    </source>
</evidence>
<feature type="transmembrane region" description="Helical" evidence="20">
    <location>
        <begin position="223"/>
        <end position="244"/>
    </location>
</feature>
<evidence type="ECO:0000256" key="4">
    <source>
        <dbReference type="ARBA" id="ARBA00005189"/>
    </source>
</evidence>
<evidence type="ECO:0000256" key="14">
    <source>
        <dbReference type="ARBA" id="ARBA00023098"/>
    </source>
</evidence>